<organism evidence="2 3">
    <name type="scientific">Sphaerosporella brunnea</name>
    <dbReference type="NCBI Taxonomy" id="1250544"/>
    <lineage>
        <taxon>Eukaryota</taxon>
        <taxon>Fungi</taxon>
        <taxon>Dikarya</taxon>
        <taxon>Ascomycota</taxon>
        <taxon>Pezizomycotina</taxon>
        <taxon>Pezizomycetes</taxon>
        <taxon>Pezizales</taxon>
        <taxon>Pyronemataceae</taxon>
        <taxon>Sphaerosporella</taxon>
    </lineage>
</organism>
<dbReference type="AlphaFoldDB" id="A0A5J5ER73"/>
<comment type="caution">
    <text evidence="2">The sequence shown here is derived from an EMBL/GenBank/DDBJ whole genome shotgun (WGS) entry which is preliminary data.</text>
</comment>
<dbReference type="InterPro" id="IPR050213">
    <property type="entry name" value="GST_superfamily"/>
</dbReference>
<keyword evidence="3" id="KW-1185">Reference proteome</keyword>
<dbReference type="InterPro" id="IPR036249">
    <property type="entry name" value="Thioredoxin-like_sf"/>
</dbReference>
<dbReference type="Gene3D" id="1.20.1050.10">
    <property type="match status" value="1"/>
</dbReference>
<reference evidence="2 3" key="1">
    <citation type="submission" date="2019-09" db="EMBL/GenBank/DDBJ databases">
        <title>Draft genome of the ectomycorrhizal ascomycete Sphaerosporella brunnea.</title>
        <authorList>
            <consortium name="DOE Joint Genome Institute"/>
            <person name="Benucci G.M."/>
            <person name="Marozzi G."/>
            <person name="Antonielli L."/>
            <person name="Sanchez S."/>
            <person name="Marco P."/>
            <person name="Wang X."/>
            <person name="Falini L.B."/>
            <person name="Barry K."/>
            <person name="Haridas S."/>
            <person name="Lipzen A."/>
            <person name="Labutti K."/>
            <person name="Grigoriev I.V."/>
            <person name="Murat C."/>
            <person name="Martin F."/>
            <person name="Albertini E."/>
            <person name="Donnini D."/>
            <person name="Bonito G."/>
        </authorList>
    </citation>
    <scope>NUCLEOTIDE SEQUENCE [LARGE SCALE GENOMIC DNA]</scope>
    <source>
        <strain evidence="2 3">Sb_GMNB300</strain>
    </source>
</reference>
<accession>A0A5J5ER73</accession>
<dbReference type="Proteomes" id="UP000326924">
    <property type="component" value="Unassembled WGS sequence"/>
</dbReference>
<evidence type="ECO:0000313" key="3">
    <source>
        <dbReference type="Proteomes" id="UP000326924"/>
    </source>
</evidence>
<sequence>MTSAPEYHLIYWRGIPGRGEFVRLAFEATGTAYIDTPGGNDEVVAALSESDYRPVPFAPPVLKSGDMVLGQTANILLFLGPRLGLVPDTEKGRLQVNQLALTALDLSDEANNVHHPIGVSLYYEDQKPEAARAAKLFREERMPKFFEYFEKVLTGNEWLVGDQLSYADLVLWQVVDGLKFAFPKASNRVLRPLASLQRHYERVKNIPNVKRYLESDRRQQYSMWIFRHYPELDDN</sequence>
<evidence type="ECO:0000259" key="1">
    <source>
        <dbReference type="PROSITE" id="PS50405"/>
    </source>
</evidence>
<dbReference type="InterPro" id="IPR004046">
    <property type="entry name" value="GST_C"/>
</dbReference>
<dbReference type="EMBL" id="VXIS01000149">
    <property type="protein sequence ID" value="KAA8900827.1"/>
    <property type="molecule type" value="Genomic_DNA"/>
</dbReference>
<dbReference type="InParanoid" id="A0A5J5ER73"/>
<dbReference type="Gene3D" id="3.40.30.10">
    <property type="entry name" value="Glutaredoxin"/>
    <property type="match status" value="1"/>
</dbReference>
<dbReference type="PANTHER" id="PTHR11571">
    <property type="entry name" value="GLUTATHIONE S-TRANSFERASE"/>
    <property type="match status" value="1"/>
</dbReference>
<dbReference type="Pfam" id="PF14497">
    <property type="entry name" value="GST_C_3"/>
    <property type="match status" value="1"/>
</dbReference>
<gene>
    <name evidence="2" type="ORF">FN846DRAFT_909121</name>
</gene>
<dbReference type="GO" id="GO:0006749">
    <property type="term" value="P:glutathione metabolic process"/>
    <property type="evidence" value="ECO:0007669"/>
    <property type="project" value="TreeGrafter"/>
</dbReference>
<dbReference type="CDD" id="cd03192">
    <property type="entry name" value="GST_C_Sigma_like"/>
    <property type="match status" value="1"/>
</dbReference>
<keyword evidence="2" id="KW-0808">Transferase</keyword>
<dbReference type="PROSITE" id="PS50405">
    <property type="entry name" value="GST_CTER"/>
    <property type="match status" value="1"/>
</dbReference>
<dbReference type="InterPro" id="IPR036282">
    <property type="entry name" value="Glutathione-S-Trfase_C_sf"/>
</dbReference>
<dbReference type="GO" id="GO:0004364">
    <property type="term" value="F:glutathione transferase activity"/>
    <property type="evidence" value="ECO:0007669"/>
    <property type="project" value="TreeGrafter"/>
</dbReference>
<dbReference type="InterPro" id="IPR010987">
    <property type="entry name" value="Glutathione-S-Trfase_C-like"/>
</dbReference>
<dbReference type="PANTHER" id="PTHR11571:SF263">
    <property type="entry name" value="GLUTATHIONE S-TRANSFERASE"/>
    <property type="match status" value="1"/>
</dbReference>
<protein>
    <submittedName>
        <fullName evidence="2">Glutathione S-transferase-like protein</fullName>
    </submittedName>
</protein>
<dbReference type="SUPFAM" id="SSF47616">
    <property type="entry name" value="GST C-terminal domain-like"/>
    <property type="match status" value="1"/>
</dbReference>
<dbReference type="SUPFAM" id="SSF52833">
    <property type="entry name" value="Thioredoxin-like"/>
    <property type="match status" value="1"/>
</dbReference>
<proteinExistence type="predicted"/>
<name>A0A5J5ER73_9PEZI</name>
<dbReference type="OrthoDB" id="414243at2759"/>
<evidence type="ECO:0000313" key="2">
    <source>
        <dbReference type="EMBL" id="KAA8900827.1"/>
    </source>
</evidence>
<feature type="domain" description="GST C-terminal" evidence="1">
    <location>
        <begin position="89"/>
        <end position="232"/>
    </location>
</feature>